<dbReference type="EC" id="1.1.1.169" evidence="3 9"/>
<dbReference type="GO" id="GO:0005737">
    <property type="term" value="C:cytoplasm"/>
    <property type="evidence" value="ECO:0007669"/>
    <property type="project" value="TreeGrafter"/>
</dbReference>
<comment type="caution">
    <text evidence="12">The sequence shown here is derived from an EMBL/GenBank/DDBJ whole genome shotgun (WGS) entry which is preliminary data.</text>
</comment>
<keyword evidence="9" id="KW-0566">Pantothenate biosynthesis</keyword>
<evidence type="ECO:0000313" key="12">
    <source>
        <dbReference type="EMBL" id="MBO8436159.1"/>
    </source>
</evidence>
<dbReference type="InterPro" id="IPR013328">
    <property type="entry name" value="6PGD_dom2"/>
</dbReference>
<evidence type="ECO:0000256" key="2">
    <source>
        <dbReference type="ARBA" id="ARBA00007870"/>
    </source>
</evidence>
<comment type="function">
    <text evidence="9">Catalyzes the NADPH-dependent reduction of ketopantoate into pantoic acid.</text>
</comment>
<reference evidence="12" key="1">
    <citation type="submission" date="2020-10" db="EMBL/GenBank/DDBJ databases">
        <authorList>
            <person name="Gilroy R."/>
        </authorList>
    </citation>
    <scope>NUCLEOTIDE SEQUENCE</scope>
    <source>
        <strain evidence="12">7293</strain>
    </source>
</reference>
<keyword evidence="6 9" id="KW-0560">Oxidoreductase</keyword>
<dbReference type="InterPro" id="IPR036291">
    <property type="entry name" value="NAD(P)-bd_dom_sf"/>
</dbReference>
<dbReference type="AlphaFoldDB" id="A0A9D9H516"/>
<dbReference type="FunFam" id="1.10.1040.10:FF:000017">
    <property type="entry name" value="2-dehydropantoate 2-reductase"/>
    <property type="match status" value="1"/>
</dbReference>
<evidence type="ECO:0000256" key="7">
    <source>
        <dbReference type="ARBA" id="ARBA00032024"/>
    </source>
</evidence>
<dbReference type="PANTHER" id="PTHR21708:SF26">
    <property type="entry name" value="2-DEHYDROPANTOATE 2-REDUCTASE"/>
    <property type="match status" value="1"/>
</dbReference>
<evidence type="ECO:0000256" key="5">
    <source>
        <dbReference type="ARBA" id="ARBA00022857"/>
    </source>
</evidence>
<name>A0A9D9H516_9SPIO</name>
<dbReference type="Pfam" id="PF08546">
    <property type="entry name" value="ApbA_C"/>
    <property type="match status" value="1"/>
</dbReference>
<dbReference type="PANTHER" id="PTHR21708">
    <property type="entry name" value="PROBABLE 2-DEHYDROPANTOATE 2-REDUCTASE"/>
    <property type="match status" value="1"/>
</dbReference>
<keyword evidence="5 9" id="KW-0521">NADP</keyword>
<evidence type="ECO:0000256" key="8">
    <source>
        <dbReference type="ARBA" id="ARBA00048793"/>
    </source>
</evidence>
<proteinExistence type="inferred from homology"/>
<reference evidence="12" key="2">
    <citation type="journal article" date="2021" name="PeerJ">
        <title>Extensive microbial diversity within the chicken gut microbiome revealed by metagenomics and culture.</title>
        <authorList>
            <person name="Gilroy R."/>
            <person name="Ravi A."/>
            <person name="Getino M."/>
            <person name="Pursley I."/>
            <person name="Horton D.L."/>
            <person name="Alikhan N.F."/>
            <person name="Baker D."/>
            <person name="Gharbi K."/>
            <person name="Hall N."/>
            <person name="Watson M."/>
            <person name="Adriaenssens E.M."/>
            <person name="Foster-Nyarko E."/>
            <person name="Jarju S."/>
            <person name="Secka A."/>
            <person name="Antonio M."/>
            <person name="Oren A."/>
            <person name="Chaudhuri R.R."/>
            <person name="La Ragione R."/>
            <person name="Hildebrand F."/>
            <person name="Pallen M.J."/>
        </authorList>
    </citation>
    <scope>NUCLEOTIDE SEQUENCE</scope>
    <source>
        <strain evidence="12">7293</strain>
    </source>
</reference>
<evidence type="ECO:0000259" key="11">
    <source>
        <dbReference type="Pfam" id="PF08546"/>
    </source>
</evidence>
<evidence type="ECO:0000256" key="4">
    <source>
        <dbReference type="ARBA" id="ARBA00019465"/>
    </source>
</evidence>
<feature type="domain" description="Ketopantoate reductase N-terminal" evidence="10">
    <location>
        <begin position="3"/>
        <end position="150"/>
    </location>
</feature>
<dbReference type="Proteomes" id="UP000823615">
    <property type="component" value="Unassembled WGS sequence"/>
</dbReference>
<dbReference type="Gene3D" id="3.40.50.720">
    <property type="entry name" value="NAD(P)-binding Rossmann-like Domain"/>
    <property type="match status" value="1"/>
</dbReference>
<evidence type="ECO:0000313" key="13">
    <source>
        <dbReference type="Proteomes" id="UP000823615"/>
    </source>
</evidence>
<accession>A0A9D9H516</accession>
<evidence type="ECO:0000256" key="6">
    <source>
        <dbReference type="ARBA" id="ARBA00023002"/>
    </source>
</evidence>
<sequence>MKIIVIGAGAMGSIYGGHLSLCNDVTLVDTNAALVEKINHDGLVLEENGVSNVYKPKAQVKADSSDKADLIILFTKSLYSKSALDGVRPAIGPDTYLMTLQNGAGHERLLSQYVDREHIIIGTTEDNGAVLSLACVHHGGRGVTNIGLLSGEDGKILHDIKECFDESGFDVKIHSNIQRLIWDKLMTNASLSVLTAILQCDMSYIAANENARGLCLKLIDETVSVANAMNLGFDVDEVIKKVLSTSESNKGGYTSIMMDIKNSRCTEVDTISGAVVTKAHELGISVPCMEMAVELVHALEGR</sequence>
<comment type="catalytic activity">
    <reaction evidence="8 9">
        <text>(R)-pantoate + NADP(+) = 2-dehydropantoate + NADPH + H(+)</text>
        <dbReference type="Rhea" id="RHEA:16233"/>
        <dbReference type="ChEBI" id="CHEBI:11561"/>
        <dbReference type="ChEBI" id="CHEBI:15378"/>
        <dbReference type="ChEBI" id="CHEBI:15980"/>
        <dbReference type="ChEBI" id="CHEBI:57783"/>
        <dbReference type="ChEBI" id="CHEBI:58349"/>
        <dbReference type="EC" id="1.1.1.169"/>
    </reaction>
</comment>
<dbReference type="InterPro" id="IPR008927">
    <property type="entry name" value="6-PGluconate_DH-like_C_sf"/>
</dbReference>
<feature type="domain" description="Ketopantoate reductase C-terminal" evidence="11">
    <location>
        <begin position="176"/>
        <end position="300"/>
    </location>
</feature>
<protein>
    <recommendedName>
        <fullName evidence="4 9">2-dehydropantoate 2-reductase</fullName>
        <ecNumber evidence="3 9">1.1.1.169</ecNumber>
    </recommendedName>
    <alternativeName>
        <fullName evidence="7 9">Ketopantoate reductase</fullName>
    </alternativeName>
</protein>
<evidence type="ECO:0000256" key="9">
    <source>
        <dbReference type="RuleBase" id="RU362068"/>
    </source>
</evidence>
<dbReference type="SUPFAM" id="SSF48179">
    <property type="entry name" value="6-phosphogluconate dehydrogenase C-terminal domain-like"/>
    <property type="match status" value="1"/>
</dbReference>
<comment type="pathway">
    <text evidence="1 9">Cofactor biosynthesis; (R)-pantothenate biosynthesis; (R)-pantoate from 3-methyl-2-oxobutanoate: step 2/2.</text>
</comment>
<dbReference type="GO" id="GO:0015940">
    <property type="term" value="P:pantothenate biosynthetic process"/>
    <property type="evidence" value="ECO:0007669"/>
    <property type="project" value="UniProtKB-KW"/>
</dbReference>
<dbReference type="EMBL" id="JADIMT010000053">
    <property type="protein sequence ID" value="MBO8436159.1"/>
    <property type="molecule type" value="Genomic_DNA"/>
</dbReference>
<dbReference type="Gene3D" id="1.10.1040.10">
    <property type="entry name" value="N-(1-d-carboxylethyl)-l-norvaline Dehydrogenase, domain 2"/>
    <property type="match status" value="1"/>
</dbReference>
<dbReference type="InterPro" id="IPR013752">
    <property type="entry name" value="KPA_reductase"/>
</dbReference>
<dbReference type="InterPro" id="IPR051402">
    <property type="entry name" value="KPR-Related"/>
</dbReference>
<dbReference type="GO" id="GO:0008677">
    <property type="term" value="F:2-dehydropantoate 2-reductase activity"/>
    <property type="evidence" value="ECO:0007669"/>
    <property type="project" value="UniProtKB-EC"/>
</dbReference>
<dbReference type="SUPFAM" id="SSF51735">
    <property type="entry name" value="NAD(P)-binding Rossmann-fold domains"/>
    <property type="match status" value="1"/>
</dbReference>
<evidence type="ECO:0000256" key="3">
    <source>
        <dbReference type="ARBA" id="ARBA00013014"/>
    </source>
</evidence>
<comment type="similarity">
    <text evidence="2 9">Belongs to the ketopantoate reductase family.</text>
</comment>
<evidence type="ECO:0000256" key="1">
    <source>
        <dbReference type="ARBA" id="ARBA00004994"/>
    </source>
</evidence>
<evidence type="ECO:0000259" key="10">
    <source>
        <dbReference type="Pfam" id="PF02558"/>
    </source>
</evidence>
<dbReference type="Pfam" id="PF02558">
    <property type="entry name" value="ApbA"/>
    <property type="match status" value="1"/>
</dbReference>
<organism evidence="12 13">
    <name type="scientific">Candidatus Ornithospirochaeta stercoripullorum</name>
    <dbReference type="NCBI Taxonomy" id="2840899"/>
    <lineage>
        <taxon>Bacteria</taxon>
        <taxon>Pseudomonadati</taxon>
        <taxon>Spirochaetota</taxon>
        <taxon>Spirochaetia</taxon>
        <taxon>Spirochaetales</taxon>
        <taxon>Spirochaetaceae</taxon>
        <taxon>Spirochaetaceae incertae sedis</taxon>
        <taxon>Candidatus Ornithospirochaeta</taxon>
    </lineage>
</organism>
<gene>
    <name evidence="12" type="ORF">IAA97_04195</name>
</gene>
<dbReference type="NCBIfam" id="TIGR00745">
    <property type="entry name" value="apbA_panE"/>
    <property type="match status" value="1"/>
</dbReference>
<dbReference type="InterPro" id="IPR003710">
    <property type="entry name" value="ApbA"/>
</dbReference>
<dbReference type="InterPro" id="IPR013332">
    <property type="entry name" value="KPR_N"/>
</dbReference>